<sequence>MWCVLISLLMCNEVLVKKVHPIRLASVTVVFGIISSASLTMFVSALLAVGYFLVLMGGVLVVFVYSVALVPMKLKKKKGGSKHMNRRWKKLYKIFFTGLLVTACLSEFSPSGFDFLFFTDCFYLSMSWGKMMVSLSLYLFLTMVVAARICKFQKGALIR</sequence>
<feature type="transmembrane region" description="Helical" evidence="1">
    <location>
        <begin position="49"/>
        <end position="70"/>
    </location>
</feature>
<organism evidence="2">
    <name type="scientific">Spisula sachalinensis</name>
    <name type="common">Sakhalin surf-clam</name>
    <name type="synonym">Pseudocardium sachalinense</name>
    <dbReference type="NCBI Taxonomy" id="81899"/>
    <lineage>
        <taxon>Eukaryota</taxon>
        <taxon>Metazoa</taxon>
        <taxon>Spiralia</taxon>
        <taxon>Lophotrochozoa</taxon>
        <taxon>Mollusca</taxon>
        <taxon>Bivalvia</taxon>
        <taxon>Autobranchia</taxon>
        <taxon>Heteroconchia</taxon>
        <taxon>Euheterodonta</taxon>
        <taxon>Imparidentia</taxon>
        <taxon>Neoheterodontei</taxon>
        <taxon>Venerida</taxon>
        <taxon>Mactroidea</taxon>
        <taxon>Mactridae</taxon>
        <taxon>Pseudocardium</taxon>
    </lineage>
</organism>
<feature type="transmembrane region" description="Helical" evidence="1">
    <location>
        <begin position="91"/>
        <end position="108"/>
    </location>
</feature>
<keyword evidence="2" id="KW-0496">Mitochondrion</keyword>
<geneLocation type="mitochondrion" evidence="2"/>
<gene>
    <name evidence="2" type="primary">NAD6</name>
</gene>
<reference evidence="2" key="1">
    <citation type="submission" date="2017-11" db="EMBL/GenBank/DDBJ databases">
        <title>Complete mitochondrial genome of the Pseudocardium sachalinense.</title>
        <authorList>
            <person name="Li J."/>
            <person name="Zhang Y."/>
            <person name="Li S."/>
            <person name="Sun M."/>
            <person name="Xiao J."/>
            <person name="Xu G."/>
        </authorList>
    </citation>
    <scope>NUCLEOTIDE SEQUENCE</scope>
</reference>
<name>A0A2H4U8Y9_SPISA</name>
<evidence type="ECO:0000313" key="2">
    <source>
        <dbReference type="EMBL" id="ATZ68898.1"/>
    </source>
</evidence>
<accession>A0A2H4U8Y9</accession>
<dbReference type="AlphaFoldDB" id="A0A2H4U8Y9"/>
<dbReference type="EMBL" id="MG431821">
    <property type="protein sequence ID" value="ATZ68898.1"/>
    <property type="molecule type" value="Genomic_DNA"/>
</dbReference>
<feature type="transmembrane region" description="Helical" evidence="1">
    <location>
        <begin position="128"/>
        <end position="150"/>
    </location>
</feature>
<protein>
    <submittedName>
        <fullName evidence="2">NADH dehydrogenase subunit 6</fullName>
    </submittedName>
</protein>
<keyword evidence="1" id="KW-0812">Transmembrane</keyword>
<evidence type="ECO:0000256" key="1">
    <source>
        <dbReference type="SAM" id="Phobius"/>
    </source>
</evidence>
<keyword evidence="1" id="KW-1133">Transmembrane helix</keyword>
<keyword evidence="1" id="KW-0472">Membrane</keyword>
<feature type="transmembrane region" description="Helical" evidence="1">
    <location>
        <begin position="24"/>
        <end position="43"/>
    </location>
</feature>
<proteinExistence type="predicted"/>